<name>A0A4R4D3P3_9PROT</name>
<dbReference type="OrthoDB" id="9805728at2"/>
<proteinExistence type="predicted"/>
<dbReference type="EMBL" id="SKBM01000056">
    <property type="protein sequence ID" value="TCZ51446.1"/>
    <property type="molecule type" value="Genomic_DNA"/>
</dbReference>
<evidence type="ECO:0000313" key="2">
    <source>
        <dbReference type="EMBL" id="TCZ51446.1"/>
    </source>
</evidence>
<comment type="caution">
    <text evidence="2">The sequence shown here is derived from an EMBL/GenBank/DDBJ whole genome shotgun (WGS) entry which is preliminary data.</text>
</comment>
<keyword evidence="3" id="KW-1185">Reference proteome</keyword>
<gene>
    <name evidence="2" type="ORF">EXY23_26910</name>
</gene>
<dbReference type="SUPFAM" id="SSF56281">
    <property type="entry name" value="Metallo-hydrolase/oxidoreductase"/>
    <property type="match status" value="1"/>
</dbReference>
<dbReference type="InterPro" id="IPR050114">
    <property type="entry name" value="UPF0173_UPF0282_UlaG_hydrolase"/>
</dbReference>
<dbReference type="RefSeq" id="WP_132297596.1">
    <property type="nucleotide sequence ID" value="NZ_SKBM01000056.1"/>
</dbReference>
<dbReference type="GO" id="GO:0016787">
    <property type="term" value="F:hydrolase activity"/>
    <property type="evidence" value="ECO:0007669"/>
    <property type="project" value="UniProtKB-KW"/>
</dbReference>
<protein>
    <recommendedName>
        <fullName evidence="4">MBL fold metallo-hydrolase</fullName>
    </recommendedName>
</protein>
<sequence length="176" mass="19007">MPKHLPLFAQHEKDAEQIRSQGFRDVRVLGEGTAFNGVSLVKTPGQHGSDQALEVAGEVLGDVCGVVFRHPAEKVLYLAGDTIWNDHVKANLATHDPDVVVLNAGDAQIPVLGSIIMDAEDVRKVYDAAPRAALVASHMEAVNHSVLTRAELRAFSERSGTTDRLLVPEDGETHAF</sequence>
<dbReference type="Gene3D" id="3.60.15.10">
    <property type="entry name" value="Ribonuclease Z/Hydroxyacylglutathione hydrolase-like"/>
    <property type="match status" value="1"/>
</dbReference>
<accession>A0A4R4D3P3</accession>
<dbReference type="PANTHER" id="PTHR43546">
    <property type="entry name" value="UPF0173 METAL-DEPENDENT HYDROLASE MJ1163-RELATED"/>
    <property type="match status" value="1"/>
</dbReference>
<dbReference type="InterPro" id="IPR036866">
    <property type="entry name" value="RibonucZ/Hydroxyglut_hydro"/>
</dbReference>
<dbReference type="Proteomes" id="UP000295023">
    <property type="component" value="Unassembled WGS sequence"/>
</dbReference>
<dbReference type="PANTHER" id="PTHR43546:SF9">
    <property type="entry name" value="L-ASCORBATE-6-PHOSPHATE LACTONASE ULAG-RELATED"/>
    <property type="match status" value="1"/>
</dbReference>
<keyword evidence="1" id="KW-0378">Hydrolase</keyword>
<evidence type="ECO:0000313" key="3">
    <source>
        <dbReference type="Proteomes" id="UP000295023"/>
    </source>
</evidence>
<dbReference type="AlphaFoldDB" id="A0A4R4D3P3"/>
<organism evidence="2 3">
    <name type="scientific">Roseicella aquatilis</name>
    <dbReference type="NCBI Taxonomy" id="2527868"/>
    <lineage>
        <taxon>Bacteria</taxon>
        <taxon>Pseudomonadati</taxon>
        <taxon>Pseudomonadota</taxon>
        <taxon>Alphaproteobacteria</taxon>
        <taxon>Acetobacterales</taxon>
        <taxon>Roseomonadaceae</taxon>
        <taxon>Roseicella</taxon>
    </lineage>
</organism>
<reference evidence="2 3" key="1">
    <citation type="submission" date="2019-03" db="EMBL/GenBank/DDBJ databases">
        <title>Paracraurococcus aquatilis NE82 genome sequence.</title>
        <authorList>
            <person name="Zhao Y."/>
            <person name="Du Z."/>
        </authorList>
    </citation>
    <scope>NUCLEOTIDE SEQUENCE [LARGE SCALE GENOMIC DNA]</scope>
    <source>
        <strain evidence="2 3">NE82</strain>
    </source>
</reference>
<evidence type="ECO:0000256" key="1">
    <source>
        <dbReference type="ARBA" id="ARBA00022801"/>
    </source>
</evidence>
<evidence type="ECO:0008006" key="4">
    <source>
        <dbReference type="Google" id="ProtNLM"/>
    </source>
</evidence>